<dbReference type="GO" id="GO:0016787">
    <property type="term" value="F:hydrolase activity"/>
    <property type="evidence" value="ECO:0007669"/>
    <property type="project" value="UniProtKB-KW"/>
</dbReference>
<dbReference type="Proteomes" id="UP000033038">
    <property type="component" value="Chromosome"/>
</dbReference>
<dbReference type="RefSeq" id="WP_011305060.1">
    <property type="nucleotide sequence ID" value="NZ_CP009526.1"/>
</dbReference>
<keyword evidence="2" id="KW-0378">Hydrolase</keyword>
<evidence type="ECO:0000313" key="2">
    <source>
        <dbReference type="EMBL" id="AKB50238.1"/>
    </source>
</evidence>
<dbReference type="EMBL" id="CP009526">
    <property type="protein sequence ID" value="AKB50238.1"/>
    <property type="molecule type" value="Genomic_DNA"/>
</dbReference>
<name>A0A0E3QJM2_METBA</name>
<dbReference type="PROSITE" id="PS51831">
    <property type="entry name" value="HD"/>
    <property type="match status" value="1"/>
</dbReference>
<dbReference type="HOGENOM" id="CLU_087303_0_0_2"/>
<dbReference type="Pfam" id="PF01966">
    <property type="entry name" value="HD"/>
    <property type="match status" value="1"/>
</dbReference>
<sequence length="276" mass="32358">MQKEDLDFFKKWFLDYVDQFSSPEVFIQENVELKIKHTTRVCENILLLAKAENLEERDCRLAETIALFHDLGRFEQFTKYRTFKDSESEDHALLGVKILENTGILSILSRKEKDIILKAVEYHNRMEIPKCTETTSEFLFYLKLIRDADKLDILKLVSEDYEKEEEFRNPALELNIPDTPGCSENIVADVLNNRMAKLADVKNRNDIKLLRLSWIFDISFPAAFSLLREHGYLEAILYSMPETEKVQLVREHIESYLNSVETRARSKAVKNDIEKL</sequence>
<evidence type="ECO:0000313" key="3">
    <source>
        <dbReference type="Proteomes" id="UP000033038"/>
    </source>
</evidence>
<dbReference type="InterPro" id="IPR006674">
    <property type="entry name" value="HD_domain"/>
</dbReference>
<dbReference type="Gene3D" id="1.10.3210.10">
    <property type="entry name" value="Hypothetical protein af1432"/>
    <property type="match status" value="1"/>
</dbReference>
<dbReference type="GeneID" id="24822424"/>
<dbReference type="SUPFAM" id="SSF109604">
    <property type="entry name" value="HD-domain/PDEase-like"/>
    <property type="match status" value="1"/>
</dbReference>
<feature type="domain" description="HD" evidence="1">
    <location>
        <begin position="34"/>
        <end position="154"/>
    </location>
</feature>
<organism evidence="2 3">
    <name type="scientific">Methanosarcina barkeri str. Wiesmoor</name>
    <dbReference type="NCBI Taxonomy" id="1434109"/>
    <lineage>
        <taxon>Archaea</taxon>
        <taxon>Methanobacteriati</taxon>
        <taxon>Methanobacteriota</taxon>
        <taxon>Stenosarchaea group</taxon>
        <taxon>Methanomicrobia</taxon>
        <taxon>Methanosarcinales</taxon>
        <taxon>Methanosarcinaceae</taxon>
        <taxon>Methanosarcina</taxon>
    </lineage>
</organism>
<dbReference type="KEGG" id="mbw:MSBRW_0985"/>
<dbReference type="InterPro" id="IPR003607">
    <property type="entry name" value="HD/PDEase_dom"/>
</dbReference>
<dbReference type="PATRIC" id="fig|1434109.4.peg.1216"/>
<reference evidence="2 3" key="1">
    <citation type="submission" date="2014-07" db="EMBL/GenBank/DDBJ databases">
        <title>Methanogenic archaea and the global carbon cycle.</title>
        <authorList>
            <person name="Henriksen J.R."/>
            <person name="Luke J."/>
            <person name="Reinhart S."/>
            <person name="Benedict M.N."/>
            <person name="Youngblut N.D."/>
            <person name="Metcalf M.E."/>
            <person name="Whitaker R.J."/>
            <person name="Metcalf W.W."/>
        </authorList>
    </citation>
    <scope>NUCLEOTIDE SEQUENCE [LARGE SCALE GENOMIC DNA]</scope>
    <source>
        <strain evidence="2 3">Wiesmoor</strain>
    </source>
</reference>
<dbReference type="AlphaFoldDB" id="A0A0E3QJM2"/>
<dbReference type="CDD" id="cd00077">
    <property type="entry name" value="HDc"/>
    <property type="match status" value="1"/>
</dbReference>
<gene>
    <name evidence="2" type="ORF">MSBRW_0985</name>
</gene>
<protein>
    <submittedName>
        <fullName evidence="2">Metal-dependent phosphohydrolase</fullName>
    </submittedName>
</protein>
<accession>A0A0E3QJM2</accession>
<evidence type="ECO:0000259" key="1">
    <source>
        <dbReference type="PROSITE" id="PS51831"/>
    </source>
</evidence>
<proteinExistence type="predicted"/>